<sequence>MILLFPRVYPISLPLSGFSTRPTENQSTVPGTFVRQGKVSTSTNDFPIWSDKRIRFPIGSGKPGFSTRNMRTISYDVGLGGKDGGLLYVLETGRGCGR</sequence>
<evidence type="ECO:0000313" key="1">
    <source>
        <dbReference type="EMBL" id="KAK4750278.1"/>
    </source>
</evidence>
<keyword evidence="2" id="KW-1185">Reference proteome</keyword>
<dbReference type="EMBL" id="JAXIOK010000018">
    <property type="protein sequence ID" value="KAK4750278.1"/>
    <property type="molecule type" value="Genomic_DNA"/>
</dbReference>
<reference evidence="1 2" key="1">
    <citation type="journal article" date="2023" name="Hortic Res">
        <title>Pangenome of water caltrop reveals structural variations and asymmetric subgenome divergence after allopolyploidization.</title>
        <authorList>
            <person name="Zhang X."/>
            <person name="Chen Y."/>
            <person name="Wang L."/>
            <person name="Yuan Y."/>
            <person name="Fang M."/>
            <person name="Shi L."/>
            <person name="Lu R."/>
            <person name="Comes H.P."/>
            <person name="Ma Y."/>
            <person name="Chen Y."/>
            <person name="Huang G."/>
            <person name="Zhou Y."/>
            <person name="Zheng Z."/>
            <person name="Qiu Y."/>
        </authorList>
    </citation>
    <scope>NUCLEOTIDE SEQUENCE [LARGE SCALE GENOMIC DNA]</scope>
    <source>
        <tissue evidence="1">Roots</tissue>
    </source>
</reference>
<evidence type="ECO:0000313" key="2">
    <source>
        <dbReference type="Proteomes" id="UP001345219"/>
    </source>
</evidence>
<dbReference type="AlphaFoldDB" id="A0AAN7JMV8"/>
<comment type="caution">
    <text evidence="1">The sequence shown here is derived from an EMBL/GenBank/DDBJ whole genome shotgun (WGS) entry which is preliminary data.</text>
</comment>
<dbReference type="Proteomes" id="UP001345219">
    <property type="component" value="Chromosome 21"/>
</dbReference>
<organism evidence="1 2">
    <name type="scientific">Trapa incisa</name>
    <dbReference type="NCBI Taxonomy" id="236973"/>
    <lineage>
        <taxon>Eukaryota</taxon>
        <taxon>Viridiplantae</taxon>
        <taxon>Streptophyta</taxon>
        <taxon>Embryophyta</taxon>
        <taxon>Tracheophyta</taxon>
        <taxon>Spermatophyta</taxon>
        <taxon>Magnoliopsida</taxon>
        <taxon>eudicotyledons</taxon>
        <taxon>Gunneridae</taxon>
        <taxon>Pentapetalae</taxon>
        <taxon>rosids</taxon>
        <taxon>malvids</taxon>
        <taxon>Myrtales</taxon>
        <taxon>Lythraceae</taxon>
        <taxon>Trapa</taxon>
    </lineage>
</organism>
<proteinExistence type="predicted"/>
<protein>
    <submittedName>
        <fullName evidence="1">Uncharacterized protein</fullName>
    </submittedName>
</protein>
<accession>A0AAN7JMV8</accession>
<gene>
    <name evidence="1" type="ORF">SAY87_027727</name>
</gene>
<name>A0AAN7JMV8_9MYRT</name>